<dbReference type="Gene3D" id="3.60.20.30">
    <property type="entry name" value="(Glycosyl)asparaginase"/>
    <property type="match status" value="1"/>
</dbReference>
<name>A0ABV4TQ71_9GAMM</name>
<dbReference type="SUPFAM" id="SSF56235">
    <property type="entry name" value="N-terminal nucleophile aminohydrolases (Ntn hydrolases)"/>
    <property type="match status" value="1"/>
</dbReference>
<dbReference type="InterPro" id="IPR000246">
    <property type="entry name" value="Peptidase_T2"/>
</dbReference>
<organism evidence="1 2">
    <name type="scientific">Thiohalorhabdus methylotrophus</name>
    <dbReference type="NCBI Taxonomy" id="3242694"/>
    <lineage>
        <taxon>Bacteria</taxon>
        <taxon>Pseudomonadati</taxon>
        <taxon>Pseudomonadota</taxon>
        <taxon>Gammaproteobacteria</taxon>
        <taxon>Thiohalorhabdales</taxon>
        <taxon>Thiohalorhabdaceae</taxon>
        <taxon>Thiohalorhabdus</taxon>
    </lineage>
</organism>
<evidence type="ECO:0000313" key="1">
    <source>
        <dbReference type="EMBL" id="MFA9459467.1"/>
    </source>
</evidence>
<dbReference type="EMBL" id="JBGUAW010000001">
    <property type="protein sequence ID" value="MFA9459467.1"/>
    <property type="molecule type" value="Genomic_DNA"/>
</dbReference>
<protein>
    <submittedName>
        <fullName evidence="1">Isoaspartyl peptidase/L-asparaginase family protein</fullName>
    </submittedName>
</protein>
<gene>
    <name evidence="1" type="ORF">ACERLL_01335</name>
</gene>
<dbReference type="PANTHER" id="PTHR10188:SF6">
    <property type="entry name" value="N(4)-(BETA-N-ACETYLGLUCOSAMINYL)-L-ASPARAGINASE"/>
    <property type="match status" value="1"/>
</dbReference>
<proteinExistence type="predicted"/>
<dbReference type="Proteomes" id="UP001575181">
    <property type="component" value="Unassembled WGS sequence"/>
</dbReference>
<reference evidence="1 2" key="1">
    <citation type="submission" date="2024-08" db="EMBL/GenBank/DDBJ databases">
        <title>Whole-genome sequencing of halo(alkali)philic microorganisms from hypersaline lakes.</title>
        <authorList>
            <person name="Sorokin D.Y."/>
            <person name="Merkel A.Y."/>
            <person name="Messina E."/>
            <person name="Yakimov M."/>
        </authorList>
    </citation>
    <scope>NUCLEOTIDE SEQUENCE [LARGE SCALE GENOMIC DNA]</scope>
    <source>
        <strain evidence="1 2">Cl-TMA</strain>
    </source>
</reference>
<comment type="caution">
    <text evidence="1">The sequence shown here is derived from an EMBL/GenBank/DDBJ whole genome shotgun (WGS) entry which is preliminary data.</text>
</comment>
<accession>A0ABV4TQ71</accession>
<dbReference type="InterPro" id="IPR029055">
    <property type="entry name" value="Ntn_hydrolases_N"/>
</dbReference>
<dbReference type="PANTHER" id="PTHR10188">
    <property type="entry name" value="L-ASPARAGINASE"/>
    <property type="match status" value="1"/>
</dbReference>
<dbReference type="RefSeq" id="WP_373654252.1">
    <property type="nucleotide sequence ID" value="NZ_JBGUAW010000001.1"/>
</dbReference>
<dbReference type="Pfam" id="PF01112">
    <property type="entry name" value="Asparaginase_2"/>
    <property type="match status" value="1"/>
</dbReference>
<evidence type="ECO:0000313" key="2">
    <source>
        <dbReference type="Proteomes" id="UP001575181"/>
    </source>
</evidence>
<keyword evidence="2" id="KW-1185">Reference proteome</keyword>
<sequence length="312" mass="32051">MYAIIVHGGAGSWPPERERELTFGVRTAAENGGKRLAEGSSALEAVISAVGVLEDDPLFNAGTGSTLNLTGEAEMDAGVMWGPTLAAGNVAALTRVRSPVRVARSIMEHTDHVLLAGPAALRLARSLGYPDYDPITSAARNRWNRLRARMDDAPEEFGRLPGLLRDHPDLGGDTVGAVALDSQGALACATSTGGIALKLPGRVGDAPLPGAGHFADAHCAVAATGHGELMMRHGTARAVTCRVAAGMPLEAALSEVLDELGRELGSEAGLIGIDGNGAPCVDHRSKHMPHAVVRSGVEGIHGALKVGGEDGA</sequence>
<dbReference type="CDD" id="cd04512">
    <property type="entry name" value="Ntn_Asparaginase_2_like"/>
    <property type="match status" value="1"/>
</dbReference>